<dbReference type="OrthoDB" id="1253990at2"/>
<dbReference type="Gene3D" id="3.90.950.20">
    <property type="entry name" value="CinA-like"/>
    <property type="match status" value="1"/>
</dbReference>
<reference evidence="2 3" key="1">
    <citation type="submission" date="2019-06" db="EMBL/GenBank/DDBJ databases">
        <title>Sequencing the genomes of 1000 actinobacteria strains.</title>
        <authorList>
            <person name="Klenk H.-P."/>
        </authorList>
    </citation>
    <scope>NUCLEOTIDE SEQUENCE [LARGE SCALE GENOMIC DNA]</scope>
    <source>
        <strain evidence="2 3">DSM 4813</strain>
    </source>
</reference>
<proteinExistence type="predicted"/>
<dbReference type="Pfam" id="PF02464">
    <property type="entry name" value="CinA"/>
    <property type="match status" value="1"/>
</dbReference>
<keyword evidence="3" id="KW-1185">Reference proteome</keyword>
<dbReference type="EMBL" id="VFOS01000001">
    <property type="protein sequence ID" value="TQL64649.1"/>
    <property type="molecule type" value="Genomic_DNA"/>
</dbReference>
<evidence type="ECO:0000259" key="1">
    <source>
        <dbReference type="Pfam" id="PF02464"/>
    </source>
</evidence>
<dbReference type="InterPro" id="IPR036653">
    <property type="entry name" value="CinA-like_C"/>
</dbReference>
<dbReference type="InterPro" id="IPR008136">
    <property type="entry name" value="CinA_C"/>
</dbReference>
<dbReference type="RefSeq" id="WP_142119738.1">
    <property type="nucleotide sequence ID" value="NZ_BAAASV010000001.1"/>
</dbReference>
<feature type="domain" description="CinA C-terminal" evidence="1">
    <location>
        <begin position="6"/>
        <end position="159"/>
    </location>
</feature>
<evidence type="ECO:0000313" key="3">
    <source>
        <dbReference type="Proteomes" id="UP000315389"/>
    </source>
</evidence>
<dbReference type="AlphaFoldDB" id="A0A542ZWG3"/>
<protein>
    <submittedName>
        <fullName evidence="2">Nicotinamide-nucleotide amidase</fullName>
    </submittedName>
</protein>
<comment type="caution">
    <text evidence="2">The sequence shown here is derived from an EMBL/GenBank/DDBJ whole genome shotgun (WGS) entry which is preliminary data.</text>
</comment>
<evidence type="ECO:0000313" key="2">
    <source>
        <dbReference type="EMBL" id="TQL64649.1"/>
    </source>
</evidence>
<name>A0A542ZWG3_RARFA</name>
<sequence>MPDSRPLAADLVGACSARGISIGTAESLTGGLVAAAIVDIPGASAVLRGGIVAYDLQIKAGVLGVSHDLLAARGAVDPEVAAQMADGAARMLGVRLAISTTGVAGPGSDGGHCAGEVYVGLRLADSDDHVTQRVLRLRLSGDRTQVRAQVVRRALSEALSMVRSGESGE</sequence>
<dbReference type="NCBIfam" id="TIGR00199">
    <property type="entry name" value="PncC_domain"/>
    <property type="match status" value="1"/>
</dbReference>
<accession>A0A542ZWG3</accession>
<dbReference type="Proteomes" id="UP000315389">
    <property type="component" value="Unassembled WGS sequence"/>
</dbReference>
<gene>
    <name evidence="2" type="ORF">FB461_1158</name>
</gene>
<dbReference type="SUPFAM" id="SSF142433">
    <property type="entry name" value="CinA-like"/>
    <property type="match status" value="1"/>
</dbReference>
<organism evidence="2 3">
    <name type="scientific">Rarobacter faecitabidus</name>
    <dbReference type="NCBI Taxonomy" id="13243"/>
    <lineage>
        <taxon>Bacteria</taxon>
        <taxon>Bacillati</taxon>
        <taxon>Actinomycetota</taxon>
        <taxon>Actinomycetes</taxon>
        <taxon>Micrococcales</taxon>
        <taxon>Rarobacteraceae</taxon>
        <taxon>Rarobacter</taxon>
    </lineage>
</organism>